<protein>
    <submittedName>
        <fullName evidence="1">Uncharacterized protein</fullName>
    </submittedName>
</protein>
<dbReference type="RefSeq" id="WP_388041996.1">
    <property type="nucleotide sequence ID" value="NZ_JBHUEK010000034.1"/>
</dbReference>
<comment type="caution">
    <text evidence="1">The sequence shown here is derived from an EMBL/GenBank/DDBJ whole genome shotgun (WGS) entry which is preliminary data.</text>
</comment>
<sequence length="73" mass="8511">MQRRKYLMMVDILEGYRSNIHQALSRMGNSKRFIGLPTVVMRINGRDRQGMRMTKLLRRSIVRGTKSIISPSC</sequence>
<evidence type="ECO:0000313" key="2">
    <source>
        <dbReference type="Proteomes" id="UP001597227"/>
    </source>
</evidence>
<dbReference type="EMBL" id="JBHUEK010000034">
    <property type="protein sequence ID" value="MFD1781590.1"/>
    <property type="molecule type" value="Genomic_DNA"/>
</dbReference>
<dbReference type="Proteomes" id="UP001597227">
    <property type="component" value="Unassembled WGS sequence"/>
</dbReference>
<gene>
    <name evidence="1" type="ORF">ACFSFW_23365</name>
</gene>
<proteinExistence type="predicted"/>
<organism evidence="1 2">
    <name type="scientific">Fredinandcohnia salidurans</name>
    <dbReference type="NCBI Taxonomy" id="2595041"/>
    <lineage>
        <taxon>Bacteria</taxon>
        <taxon>Bacillati</taxon>
        <taxon>Bacillota</taxon>
        <taxon>Bacilli</taxon>
        <taxon>Bacillales</taxon>
        <taxon>Bacillaceae</taxon>
        <taxon>Fredinandcohnia</taxon>
    </lineage>
</organism>
<name>A0ABW4MUN5_9BACI</name>
<evidence type="ECO:0000313" key="1">
    <source>
        <dbReference type="EMBL" id="MFD1781590.1"/>
    </source>
</evidence>
<keyword evidence="2" id="KW-1185">Reference proteome</keyword>
<accession>A0ABW4MUN5</accession>
<reference evidence="2" key="1">
    <citation type="journal article" date="2019" name="Int. J. Syst. Evol. Microbiol.">
        <title>The Global Catalogue of Microorganisms (GCM) 10K type strain sequencing project: providing services to taxonomists for standard genome sequencing and annotation.</title>
        <authorList>
            <consortium name="The Broad Institute Genomics Platform"/>
            <consortium name="The Broad Institute Genome Sequencing Center for Infectious Disease"/>
            <person name="Wu L."/>
            <person name="Ma J."/>
        </authorList>
    </citation>
    <scope>NUCLEOTIDE SEQUENCE [LARGE SCALE GENOMIC DNA]</scope>
    <source>
        <strain evidence="2">CCUG 15531</strain>
    </source>
</reference>